<organism evidence="4">
    <name type="scientific">marine metagenome</name>
    <dbReference type="NCBI Taxonomy" id="408172"/>
    <lineage>
        <taxon>unclassified sequences</taxon>
        <taxon>metagenomes</taxon>
        <taxon>ecological metagenomes</taxon>
    </lineage>
</organism>
<evidence type="ECO:0000256" key="1">
    <source>
        <dbReference type="ARBA" id="ARBA00001933"/>
    </source>
</evidence>
<keyword evidence="3" id="KW-0663">Pyridoxal phosphate</keyword>
<dbReference type="InterPro" id="IPR015424">
    <property type="entry name" value="PyrdxlP-dep_Trfase"/>
</dbReference>
<dbReference type="PANTHER" id="PTHR11986">
    <property type="entry name" value="AMINOTRANSFERASE CLASS III"/>
    <property type="match status" value="1"/>
</dbReference>
<dbReference type="EMBL" id="UINC01036543">
    <property type="protein sequence ID" value="SVB30679.1"/>
    <property type="molecule type" value="Genomic_DNA"/>
</dbReference>
<evidence type="ECO:0000256" key="3">
    <source>
        <dbReference type="ARBA" id="ARBA00022898"/>
    </source>
</evidence>
<dbReference type="SUPFAM" id="SSF53383">
    <property type="entry name" value="PLP-dependent transferases"/>
    <property type="match status" value="1"/>
</dbReference>
<reference evidence="4" key="1">
    <citation type="submission" date="2018-05" db="EMBL/GenBank/DDBJ databases">
        <authorList>
            <person name="Lanie J.A."/>
            <person name="Ng W.-L."/>
            <person name="Kazmierczak K.M."/>
            <person name="Andrzejewski T.M."/>
            <person name="Davidsen T.M."/>
            <person name="Wayne K.J."/>
            <person name="Tettelin H."/>
            <person name="Glass J.I."/>
            <person name="Rusch D."/>
            <person name="Podicherti R."/>
            <person name="Tsui H.-C.T."/>
            <person name="Winkler M.E."/>
        </authorList>
    </citation>
    <scope>NUCLEOTIDE SEQUENCE</scope>
</reference>
<dbReference type="GO" id="GO:0042802">
    <property type="term" value="F:identical protein binding"/>
    <property type="evidence" value="ECO:0007669"/>
    <property type="project" value="TreeGrafter"/>
</dbReference>
<proteinExistence type="inferred from homology"/>
<evidence type="ECO:0008006" key="5">
    <source>
        <dbReference type="Google" id="ProtNLM"/>
    </source>
</evidence>
<dbReference type="InterPro" id="IPR015421">
    <property type="entry name" value="PyrdxlP-dep_Trfase_major"/>
</dbReference>
<dbReference type="InterPro" id="IPR015422">
    <property type="entry name" value="PyrdxlP-dep_Trfase_small"/>
</dbReference>
<protein>
    <recommendedName>
        <fullName evidence="5">Aspartate aminotransferase family protein</fullName>
    </recommendedName>
</protein>
<comment type="cofactor">
    <cofactor evidence="1">
        <name>pyridoxal 5'-phosphate</name>
        <dbReference type="ChEBI" id="CHEBI:597326"/>
    </cofactor>
</comment>
<dbReference type="Gene3D" id="3.90.1150.10">
    <property type="entry name" value="Aspartate Aminotransferase, domain 1"/>
    <property type="match status" value="1"/>
</dbReference>
<name>A0A382CXU3_9ZZZZ</name>
<dbReference type="InterPro" id="IPR049704">
    <property type="entry name" value="Aminotrans_3_PPA_site"/>
</dbReference>
<dbReference type="GO" id="GO:0008483">
    <property type="term" value="F:transaminase activity"/>
    <property type="evidence" value="ECO:0007669"/>
    <property type="project" value="InterPro"/>
</dbReference>
<dbReference type="CDD" id="cd00610">
    <property type="entry name" value="OAT_like"/>
    <property type="match status" value="1"/>
</dbReference>
<accession>A0A382CXU3</accession>
<dbReference type="GO" id="GO:0030170">
    <property type="term" value="F:pyridoxal phosphate binding"/>
    <property type="evidence" value="ECO:0007669"/>
    <property type="project" value="InterPro"/>
</dbReference>
<dbReference type="PROSITE" id="PS00600">
    <property type="entry name" value="AA_TRANSFER_CLASS_3"/>
    <property type="match status" value="1"/>
</dbReference>
<dbReference type="InterPro" id="IPR005814">
    <property type="entry name" value="Aminotrans_3"/>
</dbReference>
<gene>
    <name evidence="4" type="ORF">METZ01_LOCUS183533</name>
</gene>
<dbReference type="InterPro" id="IPR050103">
    <property type="entry name" value="Class-III_PLP-dep_AT"/>
</dbReference>
<sequence length="461" mass="51807">MNINEARSKIRNSHFGKKSKKLLNEWINHESIGSVGMGLFEVPPVIERAKGSYLYDCEGKEYLDFLSGFSVSALGNNNEEITKIIIDQSQKLTHYFDFPHPERIKLAHKLCDISGIKGKNSVIFGVTGSDAIELAIRVARYYTGKPYILTAHGDYHGVTYGTMGLTTKGGMHPYFHPARPNMDVGYFPFPHPYRKPTDKYPGYDINSLRIFQQTLEGKETVYTDGLHNINNVAAILVEPFQSSAGYYIPPKEYLKILREIADRHGMLLIVDEIQNGLGRSGKMWAYEHSRIEPDLICTSKALGGGLPLSAVIGRKKILSKWEPGAHVSTQAGNVLACAAGNYVIDKLTSKGFMKQVNKSGEYFFNGLKDLQKKHSIIGYVDNCGLYTGIELVRDRKTKEPAAIEANYVRDLCVKNGLLFEKGGYYHNRMQLIPPLNVEIKTLEKCIEVLDRVFQQTSKHFN</sequence>
<dbReference type="AlphaFoldDB" id="A0A382CXU3"/>
<dbReference type="PANTHER" id="PTHR11986:SF58">
    <property type="entry name" value="LEUCINE_METHIONINE RACEMASE"/>
    <property type="match status" value="1"/>
</dbReference>
<evidence type="ECO:0000313" key="4">
    <source>
        <dbReference type="EMBL" id="SVB30679.1"/>
    </source>
</evidence>
<dbReference type="Pfam" id="PF00202">
    <property type="entry name" value="Aminotran_3"/>
    <property type="match status" value="1"/>
</dbReference>
<comment type="similarity">
    <text evidence="2">Belongs to the class-III pyridoxal-phosphate-dependent aminotransferase family.</text>
</comment>
<dbReference type="Gene3D" id="3.40.640.10">
    <property type="entry name" value="Type I PLP-dependent aspartate aminotransferase-like (Major domain)"/>
    <property type="match status" value="1"/>
</dbReference>
<evidence type="ECO:0000256" key="2">
    <source>
        <dbReference type="ARBA" id="ARBA00008954"/>
    </source>
</evidence>